<name>A0A2Z6QDZ0_9GLOM</name>
<dbReference type="AlphaFoldDB" id="A0A2Z6QDZ0"/>
<dbReference type="EMBL" id="BEXD01000556">
    <property type="protein sequence ID" value="GBB88403.1"/>
    <property type="molecule type" value="Genomic_DNA"/>
</dbReference>
<protein>
    <submittedName>
        <fullName evidence="1">Uncharacterized protein</fullName>
    </submittedName>
</protein>
<organism evidence="1 2">
    <name type="scientific">Rhizophagus clarus</name>
    <dbReference type="NCBI Taxonomy" id="94130"/>
    <lineage>
        <taxon>Eukaryota</taxon>
        <taxon>Fungi</taxon>
        <taxon>Fungi incertae sedis</taxon>
        <taxon>Mucoromycota</taxon>
        <taxon>Glomeromycotina</taxon>
        <taxon>Glomeromycetes</taxon>
        <taxon>Glomerales</taxon>
        <taxon>Glomeraceae</taxon>
        <taxon>Rhizophagus</taxon>
    </lineage>
</organism>
<reference evidence="1 2" key="1">
    <citation type="submission" date="2017-11" db="EMBL/GenBank/DDBJ databases">
        <title>The genome of Rhizophagus clarus HR1 reveals common genetic basis of auxotrophy among arbuscular mycorrhizal fungi.</title>
        <authorList>
            <person name="Kobayashi Y."/>
        </authorList>
    </citation>
    <scope>NUCLEOTIDE SEQUENCE [LARGE SCALE GENOMIC DNA]</scope>
    <source>
        <strain evidence="1 2">HR1</strain>
    </source>
</reference>
<sequence length="188" mass="22289">MSKQNLFVSAFQAEFLLKILARLHILKVWNIEHMGLDFISKVQNSNSKQTKVQNSILRFRTPFRGGPLSETPFRNRLLSLELHFEANQFKSETPFRDKPIQNSIRGGLLRKKNDFFLYFSEMSRTPLGANYDILKSRTPLETDYCLKPEVDQRWTPSRGRSDETSTNHFIFYFQLSRRLSDEFRRLKF</sequence>
<evidence type="ECO:0000313" key="1">
    <source>
        <dbReference type="EMBL" id="GBB88403.1"/>
    </source>
</evidence>
<dbReference type="Proteomes" id="UP000247702">
    <property type="component" value="Unassembled WGS sequence"/>
</dbReference>
<proteinExistence type="predicted"/>
<gene>
    <name evidence="1" type="ORF">RclHR1_14990004</name>
</gene>
<comment type="caution">
    <text evidence="1">The sequence shown here is derived from an EMBL/GenBank/DDBJ whole genome shotgun (WGS) entry which is preliminary data.</text>
</comment>
<accession>A0A2Z6QDZ0</accession>
<evidence type="ECO:0000313" key="2">
    <source>
        <dbReference type="Proteomes" id="UP000247702"/>
    </source>
</evidence>
<keyword evidence="2" id="KW-1185">Reference proteome</keyword>